<protein>
    <submittedName>
        <fullName evidence="1">Uncharacterized protein</fullName>
    </submittedName>
</protein>
<evidence type="ECO:0000313" key="1">
    <source>
        <dbReference type="EMBL" id="KAK9506912.1"/>
    </source>
</evidence>
<evidence type="ECO:0000313" key="2">
    <source>
        <dbReference type="Proteomes" id="UP001461498"/>
    </source>
</evidence>
<dbReference type="EMBL" id="JAPXFL010000005">
    <property type="protein sequence ID" value="KAK9506912.1"/>
    <property type="molecule type" value="Genomic_DNA"/>
</dbReference>
<reference evidence="1 2" key="1">
    <citation type="submission" date="2022-12" db="EMBL/GenBank/DDBJ databases">
        <title>Chromosome-level genome assembly of true bugs.</title>
        <authorList>
            <person name="Ma L."/>
            <person name="Li H."/>
        </authorList>
    </citation>
    <scope>NUCLEOTIDE SEQUENCE [LARGE SCALE GENOMIC DNA]</scope>
    <source>
        <strain evidence="1">Lab_2022b</strain>
    </source>
</reference>
<dbReference type="Proteomes" id="UP001461498">
    <property type="component" value="Unassembled WGS sequence"/>
</dbReference>
<name>A0AAW1D8X6_9HEMI</name>
<proteinExistence type="predicted"/>
<organism evidence="1 2">
    <name type="scientific">Rhynocoris fuscipes</name>
    <dbReference type="NCBI Taxonomy" id="488301"/>
    <lineage>
        <taxon>Eukaryota</taxon>
        <taxon>Metazoa</taxon>
        <taxon>Ecdysozoa</taxon>
        <taxon>Arthropoda</taxon>
        <taxon>Hexapoda</taxon>
        <taxon>Insecta</taxon>
        <taxon>Pterygota</taxon>
        <taxon>Neoptera</taxon>
        <taxon>Paraneoptera</taxon>
        <taxon>Hemiptera</taxon>
        <taxon>Heteroptera</taxon>
        <taxon>Panheteroptera</taxon>
        <taxon>Cimicomorpha</taxon>
        <taxon>Reduviidae</taxon>
        <taxon>Harpactorinae</taxon>
        <taxon>Harpactorini</taxon>
        <taxon>Rhynocoris</taxon>
    </lineage>
</organism>
<comment type="caution">
    <text evidence="1">The sequence shown here is derived from an EMBL/GenBank/DDBJ whole genome shotgun (WGS) entry which is preliminary data.</text>
</comment>
<gene>
    <name evidence="1" type="ORF">O3M35_008761</name>
</gene>
<accession>A0AAW1D8X6</accession>
<dbReference type="AlphaFoldDB" id="A0AAW1D8X6"/>
<keyword evidence="2" id="KW-1185">Reference proteome</keyword>
<sequence>MMKQISQLNTGNGKFKISTEISVLSIDEPILISCGMTSVCMCRYEHNSKTVCLKCRYIGFRIALTCSWKPFWLQTKS</sequence>